<dbReference type="EMBL" id="MT143887">
    <property type="protein sequence ID" value="QJB04649.1"/>
    <property type="molecule type" value="Genomic_DNA"/>
</dbReference>
<dbReference type="EMBL" id="MT143699">
    <property type="protein sequence ID" value="QJB00723.1"/>
    <property type="molecule type" value="Genomic_DNA"/>
</dbReference>
<dbReference type="GO" id="GO:0004519">
    <property type="term" value="F:endonuclease activity"/>
    <property type="evidence" value="ECO:0007669"/>
    <property type="project" value="UniProtKB-KW"/>
</dbReference>
<dbReference type="GO" id="GO:0008270">
    <property type="term" value="F:zinc ion binding"/>
    <property type="evidence" value="ECO:0007669"/>
    <property type="project" value="InterPro"/>
</dbReference>
<reference evidence="3" key="1">
    <citation type="submission" date="2020-03" db="EMBL/GenBank/DDBJ databases">
        <title>The deep terrestrial virosphere.</title>
        <authorList>
            <person name="Holmfeldt K."/>
            <person name="Nilsson E."/>
            <person name="Simone D."/>
            <person name="Lopez-Fernandez M."/>
            <person name="Wu X."/>
            <person name="de Brujin I."/>
            <person name="Lundin D."/>
            <person name="Andersson A."/>
            <person name="Bertilsson S."/>
            <person name="Dopson M."/>
        </authorList>
    </citation>
    <scope>NUCLEOTIDE SEQUENCE</scope>
    <source>
        <strain evidence="2">MM171A00291</strain>
        <strain evidence="3">MM171B00223</strain>
    </source>
</reference>
<feature type="domain" description="HNH nuclease" evidence="1">
    <location>
        <begin position="69"/>
        <end position="132"/>
    </location>
</feature>
<dbReference type="Pfam" id="PF01844">
    <property type="entry name" value="HNH"/>
    <property type="match status" value="1"/>
</dbReference>
<accession>A0A6M3MGZ3</accession>
<keyword evidence="3" id="KW-0540">Nuclease</keyword>
<sequence length="179" mass="21024">MKKKYTASRYVFGSVKLIKLYCPKCDDYTLISQEKVSTAKCDCGSEFQNKQIKKTFVIVGEKRIHLTKKQKLQILERQNNKCFFCNIDLDDYIVINGFVRKIRTHYDHFMPYSITTDNSLENLNAACSRCNLMKNAKVFANIKEARKYLFIQWENDIASGKIECNDFYKRYDEFVLNAG</sequence>
<dbReference type="SMART" id="SM00507">
    <property type="entry name" value="HNHc"/>
    <property type="match status" value="1"/>
</dbReference>
<organism evidence="3">
    <name type="scientific">viral metagenome</name>
    <dbReference type="NCBI Taxonomy" id="1070528"/>
    <lineage>
        <taxon>unclassified sequences</taxon>
        <taxon>metagenomes</taxon>
        <taxon>organismal metagenomes</taxon>
    </lineage>
</organism>
<evidence type="ECO:0000313" key="2">
    <source>
        <dbReference type="EMBL" id="QJB00723.1"/>
    </source>
</evidence>
<gene>
    <name evidence="2" type="ORF">MM171A00291_0031</name>
    <name evidence="3" type="ORF">MM171B00223_0026</name>
</gene>
<keyword evidence="3" id="KW-0255">Endonuclease</keyword>
<dbReference type="AlphaFoldDB" id="A0A6M3MGZ3"/>
<dbReference type="InterPro" id="IPR003615">
    <property type="entry name" value="HNH_nuc"/>
</dbReference>
<keyword evidence="3" id="KW-0378">Hydrolase</keyword>
<dbReference type="GO" id="GO:0003676">
    <property type="term" value="F:nucleic acid binding"/>
    <property type="evidence" value="ECO:0007669"/>
    <property type="project" value="InterPro"/>
</dbReference>
<proteinExistence type="predicted"/>
<protein>
    <submittedName>
        <fullName evidence="3">Putative homing endonuclease</fullName>
    </submittedName>
</protein>
<dbReference type="Gene3D" id="1.10.30.50">
    <property type="match status" value="1"/>
</dbReference>
<dbReference type="InterPro" id="IPR002711">
    <property type="entry name" value="HNH"/>
</dbReference>
<name>A0A6M3MGZ3_9ZZZZ</name>
<evidence type="ECO:0000259" key="1">
    <source>
        <dbReference type="SMART" id="SM00507"/>
    </source>
</evidence>
<evidence type="ECO:0000313" key="3">
    <source>
        <dbReference type="EMBL" id="QJB04649.1"/>
    </source>
</evidence>